<dbReference type="InterPro" id="IPR018108">
    <property type="entry name" value="MCP_transmembrane"/>
</dbReference>
<dbReference type="PANTHER" id="PTHR45624">
    <property type="entry name" value="MITOCHONDRIAL BASIC AMINO ACIDS TRANSPORTER-RELATED"/>
    <property type="match status" value="1"/>
</dbReference>
<keyword evidence="3 10" id="KW-0813">Transport</keyword>
<dbReference type="AlphaFoldDB" id="A0A7S3U8N9"/>
<feature type="repeat" description="Solcar" evidence="9">
    <location>
        <begin position="187"/>
        <end position="277"/>
    </location>
</feature>
<dbReference type="PROSITE" id="PS50920">
    <property type="entry name" value="SOLCAR"/>
    <property type="match status" value="2"/>
</dbReference>
<dbReference type="GO" id="GO:0031966">
    <property type="term" value="C:mitochondrial membrane"/>
    <property type="evidence" value="ECO:0007669"/>
    <property type="project" value="UniProtKB-SubCell"/>
</dbReference>
<evidence type="ECO:0000256" key="5">
    <source>
        <dbReference type="ARBA" id="ARBA00022737"/>
    </source>
</evidence>
<protein>
    <recommendedName>
        <fullName evidence="12">Mitochondrial carrier protein</fullName>
    </recommendedName>
</protein>
<organism evidence="11">
    <name type="scientific">Picocystis salinarum</name>
    <dbReference type="NCBI Taxonomy" id="88271"/>
    <lineage>
        <taxon>Eukaryota</taxon>
        <taxon>Viridiplantae</taxon>
        <taxon>Chlorophyta</taxon>
        <taxon>Picocystophyceae</taxon>
        <taxon>Picocystales</taxon>
        <taxon>Picocystaceae</taxon>
        <taxon>Picocystis</taxon>
    </lineage>
</organism>
<dbReference type="InterPro" id="IPR050567">
    <property type="entry name" value="Mitochondrial_Carrier"/>
</dbReference>
<dbReference type="Pfam" id="PF00153">
    <property type="entry name" value="Mito_carr"/>
    <property type="match status" value="3"/>
</dbReference>
<evidence type="ECO:0000256" key="7">
    <source>
        <dbReference type="ARBA" id="ARBA00023128"/>
    </source>
</evidence>
<name>A0A7S3U8N9_9CHLO</name>
<sequence length="281" mass="29138">MGGTQDALAGAASGAAGMAVGHPLDTIKTRIQTAPRGQYTSALHCARLTVAERGVRGGLMAGVTFPVIAKAADKAVHFGARQERASGPSVQAVAGASSGVLASFITCPAELIKVQMQLGSERSTERGALACARNIIRVQGWAGLWYGIGATAARDGPAIATWLVSYDLVTKGVKKVSSELFPQRDGTGAFEAVLAGGTAGTIAWCCSFPFDMVKSKIQAVNLRETKASRPPPISSVARAVIQDGGVRALYAGLGPCLLRAFPVNATIFATYETVKLLFCKN</sequence>
<keyword evidence="6" id="KW-1133">Transmembrane helix</keyword>
<accession>A0A7S3U8N9</accession>
<evidence type="ECO:0000256" key="6">
    <source>
        <dbReference type="ARBA" id="ARBA00022989"/>
    </source>
</evidence>
<evidence type="ECO:0000256" key="8">
    <source>
        <dbReference type="ARBA" id="ARBA00023136"/>
    </source>
</evidence>
<dbReference type="GO" id="GO:0022857">
    <property type="term" value="F:transmembrane transporter activity"/>
    <property type="evidence" value="ECO:0007669"/>
    <property type="project" value="TreeGrafter"/>
</dbReference>
<dbReference type="SUPFAM" id="SSF103506">
    <property type="entry name" value="Mitochondrial carrier"/>
    <property type="match status" value="1"/>
</dbReference>
<keyword evidence="4 9" id="KW-0812">Transmembrane</keyword>
<keyword evidence="7" id="KW-0496">Mitochondrion</keyword>
<evidence type="ECO:0000256" key="2">
    <source>
        <dbReference type="ARBA" id="ARBA00006375"/>
    </source>
</evidence>
<evidence type="ECO:0000256" key="9">
    <source>
        <dbReference type="PROSITE-ProRule" id="PRU00282"/>
    </source>
</evidence>
<evidence type="ECO:0008006" key="12">
    <source>
        <dbReference type="Google" id="ProtNLM"/>
    </source>
</evidence>
<evidence type="ECO:0000256" key="4">
    <source>
        <dbReference type="ARBA" id="ARBA00022692"/>
    </source>
</evidence>
<reference evidence="11" key="1">
    <citation type="submission" date="2021-01" db="EMBL/GenBank/DDBJ databases">
        <authorList>
            <person name="Corre E."/>
            <person name="Pelletier E."/>
            <person name="Niang G."/>
            <person name="Scheremetjew M."/>
            <person name="Finn R."/>
            <person name="Kale V."/>
            <person name="Holt S."/>
            <person name="Cochrane G."/>
            <person name="Meng A."/>
            <person name="Brown T."/>
            <person name="Cohen L."/>
        </authorList>
    </citation>
    <scope>NUCLEOTIDE SEQUENCE</scope>
    <source>
        <strain evidence="11">CCMP1897</strain>
    </source>
</reference>
<comment type="subcellular location">
    <subcellularLocation>
        <location evidence="1">Mitochondrion membrane</location>
        <topology evidence="1">Multi-pass membrane protein</topology>
    </subcellularLocation>
</comment>
<evidence type="ECO:0000256" key="1">
    <source>
        <dbReference type="ARBA" id="ARBA00004225"/>
    </source>
</evidence>
<evidence type="ECO:0000256" key="10">
    <source>
        <dbReference type="RuleBase" id="RU000488"/>
    </source>
</evidence>
<comment type="similarity">
    <text evidence="2 10">Belongs to the mitochondrial carrier (TC 2.A.29) family.</text>
</comment>
<gene>
    <name evidence="11" type="ORF">PSAL00342_LOCUS150</name>
</gene>
<dbReference type="EMBL" id="HBIS01000182">
    <property type="protein sequence ID" value="CAE0606334.1"/>
    <property type="molecule type" value="Transcribed_RNA"/>
</dbReference>
<dbReference type="PANTHER" id="PTHR45624:SF10">
    <property type="entry name" value="SLC (SOLUTE CARRIER) HOMOLOG"/>
    <property type="match status" value="1"/>
</dbReference>
<keyword evidence="5" id="KW-0677">Repeat</keyword>
<keyword evidence="8 9" id="KW-0472">Membrane</keyword>
<proteinExistence type="inferred from homology"/>
<dbReference type="InterPro" id="IPR023395">
    <property type="entry name" value="MCP_dom_sf"/>
</dbReference>
<evidence type="ECO:0000256" key="3">
    <source>
        <dbReference type="ARBA" id="ARBA00022448"/>
    </source>
</evidence>
<dbReference type="Gene3D" id="1.50.40.10">
    <property type="entry name" value="Mitochondrial carrier domain"/>
    <property type="match status" value="2"/>
</dbReference>
<feature type="repeat" description="Solcar" evidence="9">
    <location>
        <begin position="86"/>
        <end position="172"/>
    </location>
</feature>
<evidence type="ECO:0000313" key="11">
    <source>
        <dbReference type="EMBL" id="CAE0606334.1"/>
    </source>
</evidence>